<reference evidence="2" key="5">
    <citation type="journal article" date="2021" name="G3 (Bethesda)">
        <title>Aegilops tauschii genome assembly Aet v5.0 features greater sequence contiguity and improved annotation.</title>
        <authorList>
            <person name="Wang L."/>
            <person name="Zhu T."/>
            <person name="Rodriguez J.C."/>
            <person name="Deal K.R."/>
            <person name="Dubcovsky J."/>
            <person name="McGuire P.E."/>
            <person name="Lux T."/>
            <person name="Spannagl M."/>
            <person name="Mayer K.F.X."/>
            <person name="Baldrich P."/>
            <person name="Meyers B.C."/>
            <person name="Huo N."/>
            <person name="Gu Y.Q."/>
            <person name="Zhou H."/>
            <person name="Devos K.M."/>
            <person name="Bennetzen J.L."/>
            <person name="Unver T."/>
            <person name="Budak H."/>
            <person name="Gulick P.J."/>
            <person name="Galiba G."/>
            <person name="Kalapos B."/>
            <person name="Nelson D.R."/>
            <person name="Li P."/>
            <person name="You F.M."/>
            <person name="Luo M.C."/>
            <person name="Dvorak J."/>
        </authorList>
    </citation>
    <scope>NUCLEOTIDE SEQUENCE [LARGE SCALE GENOMIC DNA]</scope>
    <source>
        <strain evidence="2">cv. AL8/78</strain>
    </source>
</reference>
<reference evidence="2" key="4">
    <citation type="submission" date="2019-03" db="UniProtKB">
        <authorList>
            <consortium name="EnsemblPlants"/>
        </authorList>
    </citation>
    <scope>IDENTIFICATION</scope>
</reference>
<protein>
    <submittedName>
        <fullName evidence="2">Uncharacterized protein</fullName>
    </submittedName>
</protein>
<feature type="compositionally biased region" description="Basic residues" evidence="1">
    <location>
        <begin position="79"/>
        <end position="92"/>
    </location>
</feature>
<reference evidence="3" key="2">
    <citation type="journal article" date="2017" name="Nat. Plants">
        <title>The Aegilops tauschii genome reveals multiple impacts of transposons.</title>
        <authorList>
            <person name="Zhao G."/>
            <person name="Zou C."/>
            <person name="Li K."/>
            <person name="Wang K."/>
            <person name="Li T."/>
            <person name="Gao L."/>
            <person name="Zhang X."/>
            <person name="Wang H."/>
            <person name="Yang Z."/>
            <person name="Liu X."/>
            <person name="Jiang W."/>
            <person name="Mao L."/>
            <person name="Kong X."/>
            <person name="Jiao Y."/>
            <person name="Jia J."/>
        </authorList>
    </citation>
    <scope>NUCLEOTIDE SEQUENCE [LARGE SCALE GENOMIC DNA]</scope>
    <source>
        <strain evidence="3">cv. AL8/78</strain>
    </source>
</reference>
<accession>A0A453SQ04</accession>
<keyword evidence="3" id="KW-1185">Reference proteome</keyword>
<name>A0A453SQ04_AEGTS</name>
<dbReference type="AlphaFoldDB" id="A0A453SQ04"/>
<reference evidence="3" key="1">
    <citation type="journal article" date="2014" name="Science">
        <title>Ancient hybridizations among the ancestral genomes of bread wheat.</title>
        <authorList>
            <consortium name="International Wheat Genome Sequencing Consortium,"/>
            <person name="Marcussen T."/>
            <person name="Sandve S.R."/>
            <person name="Heier L."/>
            <person name="Spannagl M."/>
            <person name="Pfeifer M."/>
            <person name="Jakobsen K.S."/>
            <person name="Wulff B.B."/>
            <person name="Steuernagel B."/>
            <person name="Mayer K.F."/>
            <person name="Olsen O.A."/>
        </authorList>
    </citation>
    <scope>NUCLEOTIDE SEQUENCE [LARGE SCALE GENOMIC DNA]</scope>
    <source>
        <strain evidence="3">cv. AL8/78</strain>
    </source>
</reference>
<evidence type="ECO:0000256" key="1">
    <source>
        <dbReference type="SAM" id="MobiDB-lite"/>
    </source>
</evidence>
<dbReference type="Gramene" id="AET7Gv21020800.5">
    <property type="protein sequence ID" value="AET7Gv21020800.5"/>
    <property type="gene ID" value="AET7Gv21020800"/>
</dbReference>
<dbReference type="Proteomes" id="UP000015105">
    <property type="component" value="Chromosome 7D"/>
</dbReference>
<organism evidence="2 3">
    <name type="scientific">Aegilops tauschii subsp. strangulata</name>
    <name type="common">Goatgrass</name>
    <dbReference type="NCBI Taxonomy" id="200361"/>
    <lineage>
        <taxon>Eukaryota</taxon>
        <taxon>Viridiplantae</taxon>
        <taxon>Streptophyta</taxon>
        <taxon>Embryophyta</taxon>
        <taxon>Tracheophyta</taxon>
        <taxon>Spermatophyta</taxon>
        <taxon>Magnoliopsida</taxon>
        <taxon>Liliopsida</taxon>
        <taxon>Poales</taxon>
        <taxon>Poaceae</taxon>
        <taxon>BOP clade</taxon>
        <taxon>Pooideae</taxon>
        <taxon>Triticodae</taxon>
        <taxon>Triticeae</taxon>
        <taxon>Triticinae</taxon>
        <taxon>Aegilops</taxon>
    </lineage>
</organism>
<dbReference type="EnsemblPlants" id="AET7Gv21020800.5">
    <property type="protein sequence ID" value="AET7Gv21020800.5"/>
    <property type="gene ID" value="AET7Gv21020800"/>
</dbReference>
<evidence type="ECO:0000313" key="2">
    <source>
        <dbReference type="EnsemblPlants" id="AET7Gv21020800.5"/>
    </source>
</evidence>
<proteinExistence type="predicted"/>
<evidence type="ECO:0000313" key="3">
    <source>
        <dbReference type="Proteomes" id="UP000015105"/>
    </source>
</evidence>
<feature type="region of interest" description="Disordered" evidence="1">
    <location>
        <begin position="23"/>
        <end position="101"/>
    </location>
</feature>
<sequence>MAALASLLLRTVRACRVNGGRKDARAGEAIQPPHGSGKRPTFHSTARAQRERALVAPPDAGHARTLGHEPSPQRCTLRGARRARARRCRKAGGRLTRTEGW</sequence>
<reference evidence="2" key="3">
    <citation type="journal article" date="2017" name="Nature">
        <title>Genome sequence of the progenitor of the wheat D genome Aegilops tauschii.</title>
        <authorList>
            <person name="Luo M.C."/>
            <person name="Gu Y.Q."/>
            <person name="Puiu D."/>
            <person name="Wang H."/>
            <person name="Twardziok S.O."/>
            <person name="Deal K.R."/>
            <person name="Huo N."/>
            <person name="Zhu T."/>
            <person name="Wang L."/>
            <person name="Wang Y."/>
            <person name="McGuire P.E."/>
            <person name="Liu S."/>
            <person name="Long H."/>
            <person name="Ramasamy R.K."/>
            <person name="Rodriguez J.C."/>
            <person name="Van S.L."/>
            <person name="Yuan L."/>
            <person name="Wang Z."/>
            <person name="Xia Z."/>
            <person name="Xiao L."/>
            <person name="Anderson O.D."/>
            <person name="Ouyang S."/>
            <person name="Liang Y."/>
            <person name="Zimin A.V."/>
            <person name="Pertea G."/>
            <person name="Qi P."/>
            <person name="Bennetzen J.L."/>
            <person name="Dai X."/>
            <person name="Dawson M.W."/>
            <person name="Muller H.G."/>
            <person name="Kugler K."/>
            <person name="Rivarola-Duarte L."/>
            <person name="Spannagl M."/>
            <person name="Mayer K.F.X."/>
            <person name="Lu F.H."/>
            <person name="Bevan M.W."/>
            <person name="Leroy P."/>
            <person name="Li P."/>
            <person name="You F.M."/>
            <person name="Sun Q."/>
            <person name="Liu Z."/>
            <person name="Lyons E."/>
            <person name="Wicker T."/>
            <person name="Salzberg S.L."/>
            <person name="Devos K.M."/>
            <person name="Dvorak J."/>
        </authorList>
    </citation>
    <scope>NUCLEOTIDE SEQUENCE [LARGE SCALE GENOMIC DNA]</scope>
    <source>
        <strain evidence="2">cv. AL8/78</strain>
    </source>
</reference>